<dbReference type="Proteomes" id="UP000293846">
    <property type="component" value="Unassembled WGS sequence"/>
</dbReference>
<sequence length="77" mass="8422">MFFLLLTGLIISIVVGTTLMLNGNILFGVVSIGIGTIILLIIVFYYGKKKNRKKKFDCMPDCDCGPDLDCDCGPDCN</sequence>
<evidence type="ECO:0000256" key="1">
    <source>
        <dbReference type="SAM" id="Phobius"/>
    </source>
</evidence>
<name>A0A4R1AQX4_9BACI</name>
<dbReference type="AlphaFoldDB" id="A0A4R1AQX4"/>
<feature type="transmembrane region" description="Helical" evidence="1">
    <location>
        <begin position="26"/>
        <end position="46"/>
    </location>
</feature>
<keyword evidence="1" id="KW-0472">Membrane</keyword>
<organism evidence="2 3">
    <name type="scientific">Cytobacillus praedii</name>
    <dbReference type="NCBI Taxonomy" id="1742358"/>
    <lineage>
        <taxon>Bacteria</taxon>
        <taxon>Bacillati</taxon>
        <taxon>Bacillota</taxon>
        <taxon>Bacilli</taxon>
        <taxon>Bacillales</taxon>
        <taxon>Bacillaceae</taxon>
        <taxon>Cytobacillus</taxon>
    </lineage>
</organism>
<accession>A0A4R1AQX4</accession>
<keyword evidence="3" id="KW-1185">Reference proteome</keyword>
<evidence type="ECO:0000313" key="2">
    <source>
        <dbReference type="EMBL" id="TCJ01947.1"/>
    </source>
</evidence>
<evidence type="ECO:0000313" key="3">
    <source>
        <dbReference type="Proteomes" id="UP000293846"/>
    </source>
</evidence>
<dbReference type="EMBL" id="SJTH01000045">
    <property type="protein sequence ID" value="TCJ01947.1"/>
    <property type="molecule type" value="Genomic_DNA"/>
</dbReference>
<keyword evidence="1" id="KW-0812">Transmembrane</keyword>
<reference evidence="2 3" key="1">
    <citation type="submission" date="2019-03" db="EMBL/GenBank/DDBJ databases">
        <authorList>
            <person name="Jensen L."/>
            <person name="Storgaard J."/>
            <person name="Sulaj E."/>
            <person name="Schramm A."/>
            <person name="Marshall I.P.G."/>
        </authorList>
    </citation>
    <scope>NUCLEOTIDE SEQUENCE [LARGE SCALE GENOMIC DNA]</scope>
    <source>
        <strain evidence="2 3">2017H2G3</strain>
    </source>
</reference>
<keyword evidence="1" id="KW-1133">Transmembrane helix</keyword>
<proteinExistence type="predicted"/>
<protein>
    <submittedName>
        <fullName evidence="2">Uncharacterized protein</fullName>
    </submittedName>
</protein>
<gene>
    <name evidence="2" type="ORF">E0Y62_21710</name>
</gene>
<comment type="caution">
    <text evidence="2">The sequence shown here is derived from an EMBL/GenBank/DDBJ whole genome shotgun (WGS) entry which is preliminary data.</text>
</comment>